<dbReference type="Pfam" id="PF00174">
    <property type="entry name" value="Oxidored_molyb"/>
    <property type="match status" value="1"/>
</dbReference>
<dbReference type="Proteomes" id="UP000295717">
    <property type="component" value="Unassembled WGS sequence"/>
</dbReference>
<name>A0A4R3MXR5_9GAMM</name>
<dbReference type="InterPro" id="IPR036374">
    <property type="entry name" value="OxRdtase_Mopterin-bd_sf"/>
</dbReference>
<reference evidence="2 3" key="1">
    <citation type="submission" date="2019-03" db="EMBL/GenBank/DDBJ databases">
        <title>Genomic Encyclopedia of Type Strains, Phase IV (KMG-IV): sequencing the most valuable type-strain genomes for metagenomic binning, comparative biology and taxonomic classification.</title>
        <authorList>
            <person name="Goeker M."/>
        </authorList>
    </citation>
    <scope>NUCLEOTIDE SEQUENCE [LARGE SCALE GENOMIC DNA]</scope>
    <source>
        <strain evidence="2 3">DSM 13587</strain>
    </source>
</reference>
<dbReference type="RefSeq" id="WP_165903392.1">
    <property type="nucleotide sequence ID" value="NZ_SMAO01000004.1"/>
</dbReference>
<comment type="caution">
    <text evidence="2">The sequence shown here is derived from an EMBL/GenBank/DDBJ whole genome shotgun (WGS) entry which is preliminary data.</text>
</comment>
<feature type="domain" description="Oxidoreductase molybdopterin-binding" evidence="1">
    <location>
        <begin position="70"/>
        <end position="210"/>
    </location>
</feature>
<gene>
    <name evidence="2" type="ORF">EDC35_104275</name>
</gene>
<dbReference type="InterPro" id="IPR000572">
    <property type="entry name" value="OxRdtase_Mopterin-bd_dom"/>
</dbReference>
<dbReference type="Gene3D" id="3.90.420.10">
    <property type="entry name" value="Oxidoreductase, molybdopterin-binding domain"/>
    <property type="match status" value="1"/>
</dbReference>
<evidence type="ECO:0000259" key="1">
    <source>
        <dbReference type="Pfam" id="PF00174"/>
    </source>
</evidence>
<evidence type="ECO:0000313" key="2">
    <source>
        <dbReference type="EMBL" id="TCT21418.1"/>
    </source>
</evidence>
<protein>
    <submittedName>
        <fullName evidence="2">DMSO/TMAO reductase YedYZ molybdopterin-dependent catalytic subunit</fullName>
    </submittedName>
</protein>
<dbReference type="SUPFAM" id="SSF56524">
    <property type="entry name" value="Oxidoreductase molybdopterin-binding domain"/>
    <property type="match status" value="1"/>
</dbReference>
<organism evidence="2 3">
    <name type="scientific">Thiobaca trueperi</name>
    <dbReference type="NCBI Taxonomy" id="127458"/>
    <lineage>
        <taxon>Bacteria</taxon>
        <taxon>Pseudomonadati</taxon>
        <taxon>Pseudomonadota</taxon>
        <taxon>Gammaproteobacteria</taxon>
        <taxon>Chromatiales</taxon>
        <taxon>Chromatiaceae</taxon>
        <taxon>Thiobaca</taxon>
    </lineage>
</organism>
<sequence length="214" mass="23239">MSLLKQPLFVIALLTLALAALIHRESSPSAPEIPAPVAMPVAGAPVSTPAPAPVSTPSLIAPKRGAISETLAITGAVVNPRTLSVADLERFPPQQIGEFEMICESGANLGKRQNLRGVRLRDILEQAQLKALTPHHFRRMAIIARATDDYIAVFSWAEIFNSTVGDQVIVYFSKDGQPLDDAEGRIALISTTDQRTGPRHVRWLNEIEVRPLGR</sequence>
<proteinExistence type="predicted"/>
<evidence type="ECO:0000313" key="3">
    <source>
        <dbReference type="Proteomes" id="UP000295717"/>
    </source>
</evidence>
<dbReference type="EMBL" id="SMAO01000004">
    <property type="protein sequence ID" value="TCT21418.1"/>
    <property type="molecule type" value="Genomic_DNA"/>
</dbReference>
<keyword evidence="3" id="KW-1185">Reference proteome</keyword>
<accession>A0A4R3MXR5</accession>
<dbReference type="AlphaFoldDB" id="A0A4R3MXR5"/>